<reference evidence="6" key="1">
    <citation type="journal article" date="2016" name="Genome Announc.">
        <title>Draft genome sequences of fungus Aspergillus calidoustus.</title>
        <authorList>
            <person name="Horn F."/>
            <person name="Linde J."/>
            <person name="Mattern D.J."/>
            <person name="Walther G."/>
            <person name="Guthke R."/>
            <person name="Scherlach K."/>
            <person name="Martin K."/>
            <person name="Brakhage A.A."/>
            <person name="Petzke L."/>
            <person name="Valiante V."/>
        </authorList>
    </citation>
    <scope>NUCLEOTIDE SEQUENCE [LARGE SCALE GENOMIC DNA]</scope>
    <source>
        <strain evidence="6">SF006504</strain>
    </source>
</reference>
<evidence type="ECO:0000256" key="1">
    <source>
        <dbReference type="ARBA" id="ARBA00022737"/>
    </source>
</evidence>
<protein>
    <submittedName>
        <fullName evidence="5">Uncharacterized protein</fullName>
    </submittedName>
</protein>
<dbReference type="Pfam" id="PF24883">
    <property type="entry name" value="NPHP3_N"/>
    <property type="match status" value="1"/>
</dbReference>
<evidence type="ECO:0000313" key="5">
    <source>
        <dbReference type="EMBL" id="CEL06035.1"/>
    </source>
</evidence>
<dbReference type="Proteomes" id="UP000054771">
    <property type="component" value="Unassembled WGS sequence"/>
</dbReference>
<feature type="region of interest" description="Disordered" evidence="2">
    <location>
        <begin position="120"/>
        <end position="140"/>
    </location>
</feature>
<feature type="domain" description="DUF7791" evidence="4">
    <location>
        <begin position="513"/>
        <end position="652"/>
    </location>
</feature>
<evidence type="ECO:0000259" key="4">
    <source>
        <dbReference type="Pfam" id="PF25053"/>
    </source>
</evidence>
<dbReference type="PANTHER" id="PTHR10039">
    <property type="entry name" value="AMELOGENIN"/>
    <property type="match status" value="1"/>
</dbReference>
<evidence type="ECO:0000256" key="2">
    <source>
        <dbReference type="SAM" id="MobiDB-lite"/>
    </source>
</evidence>
<dbReference type="OrthoDB" id="443402at2759"/>
<keyword evidence="6" id="KW-1185">Reference proteome</keyword>
<dbReference type="InterPro" id="IPR027417">
    <property type="entry name" value="P-loop_NTPase"/>
</dbReference>
<dbReference type="InterPro" id="IPR056884">
    <property type="entry name" value="NPHP3-like_N"/>
</dbReference>
<sequence>MGELAALGLACNIIQLVDFGSNLFSKAREIGNSAHGIGDEEHDVEMIAKDLKTLLHGLKDDPANDSSLNELRGGCCAVADELVTIMEDLKSANVQGRKWGSFKQAMKLVRKEKEIRALEKRTYETSSSNHHTSRRDSHSSTVTCIERLVERSTRLEMSTTHSIEVLRLELLAALKGFQKQTHNPPLADISDKLAKLTRAGSSLEKEHDILQSLGFSTMRWRYSNIKKEHEQTFQWIFKGPDTQFLEWLRTGAGIYWIEGKAGSGKSTLMKYIVNADHTHMALNAWAGHRDLVMASYFFWAAGTSMQRSLEGFLRTILFQVLGKCPNLIANVCPKRWDHPLDPFRDWEHDELVLALDLVAKQAMSHTRFCFFVDGMDECTGDQRALVQLLKVLAACPSIKLCISSRPWNVFVNAFDGKVPQLKLETLTKGDIQKYVDDKLNAGLSTAGDDARTRKEVAAEISTRARGVFLWVYLVVDSLLRGREEGDDIEDMRRRLDALPDDLEEFFKRIMSTIDKVYREQTAKIFLIMIDAEHSLPALSFSYLEKEETDEQYPFQRAIAEMPELEVYRMSERMKIRINARCRDLLETTIYPEEKLFDRYQVDFLHRTVRDFFLETSAIDDILKPELRISFEPSLSLCRMMLALAKTSRGMEHREKRHKSGTQMVRYAAKLETKHMQEHKSPAQMRDALVLLDELQRVWIDPPAGSQSRQLPHEINDRAFLCECIDMGLEFYLRHRPAQEPEIFQGSKGRSYLIHALNGWVEEKFNPAEDEQRDARVETLQLLLEQQALDPNPDPKNQTAWALCMDFLANHHRLMPASVRQCMCDAMKLFLNNGADPRAYFFYYSEEKMCRAISILQRLYPAEATVFEQLAKPSPRRLLTLPASKQQQHRKTSPIGTLMDRFRSKD</sequence>
<dbReference type="Gene3D" id="3.40.50.300">
    <property type="entry name" value="P-loop containing nucleotide triphosphate hydrolases"/>
    <property type="match status" value="1"/>
</dbReference>
<keyword evidence="1" id="KW-0677">Repeat</keyword>
<feature type="domain" description="Nephrocystin 3-like N-terminal" evidence="3">
    <location>
        <begin position="232"/>
        <end position="405"/>
    </location>
</feature>
<organism evidence="5 6">
    <name type="scientific">Aspergillus calidoustus</name>
    <dbReference type="NCBI Taxonomy" id="454130"/>
    <lineage>
        <taxon>Eukaryota</taxon>
        <taxon>Fungi</taxon>
        <taxon>Dikarya</taxon>
        <taxon>Ascomycota</taxon>
        <taxon>Pezizomycotina</taxon>
        <taxon>Eurotiomycetes</taxon>
        <taxon>Eurotiomycetidae</taxon>
        <taxon>Eurotiales</taxon>
        <taxon>Aspergillaceae</taxon>
        <taxon>Aspergillus</taxon>
        <taxon>Aspergillus subgen. Nidulantes</taxon>
    </lineage>
</organism>
<evidence type="ECO:0000259" key="3">
    <source>
        <dbReference type="Pfam" id="PF24883"/>
    </source>
</evidence>
<gene>
    <name evidence="5" type="ORF">ASPCAL07146</name>
</gene>
<dbReference type="SUPFAM" id="SSF52540">
    <property type="entry name" value="P-loop containing nucleoside triphosphate hydrolases"/>
    <property type="match status" value="1"/>
</dbReference>
<dbReference type="OMA" id="TAKACDE"/>
<dbReference type="PANTHER" id="PTHR10039:SF5">
    <property type="entry name" value="NACHT DOMAIN-CONTAINING PROTEIN"/>
    <property type="match status" value="1"/>
</dbReference>
<feature type="region of interest" description="Disordered" evidence="2">
    <location>
        <begin position="881"/>
        <end position="905"/>
    </location>
</feature>
<dbReference type="EMBL" id="CDMC01000005">
    <property type="protein sequence ID" value="CEL06035.1"/>
    <property type="molecule type" value="Genomic_DNA"/>
</dbReference>
<dbReference type="Pfam" id="PF25053">
    <property type="entry name" value="DUF7791"/>
    <property type="match status" value="1"/>
</dbReference>
<name>A0A0U5G360_ASPCI</name>
<dbReference type="AlphaFoldDB" id="A0A0U5G360"/>
<proteinExistence type="predicted"/>
<accession>A0A0U5G360</accession>
<evidence type="ECO:0000313" key="6">
    <source>
        <dbReference type="Proteomes" id="UP000054771"/>
    </source>
</evidence>
<dbReference type="InterPro" id="IPR056693">
    <property type="entry name" value="DUF7791"/>
</dbReference>
<dbReference type="STRING" id="454130.A0A0U5G360"/>